<dbReference type="Proteomes" id="UP000001449">
    <property type="component" value="Chromosome 5"/>
</dbReference>
<keyword evidence="3" id="KW-0732">Signal</keyword>
<dbReference type="RefSeq" id="XP_002290678.1">
    <property type="nucleotide sequence ID" value="XM_002290642.1"/>
</dbReference>
<proteinExistence type="predicted"/>
<dbReference type="GeneID" id="7450039"/>
<dbReference type="Pfam" id="PF24517">
    <property type="entry name" value="CBM96"/>
    <property type="match status" value="2"/>
</dbReference>
<sequence>MDSSSSSNDTSVSAPQHELIDMHRSRRRSSSKAIRQQPRTTSMVSTTTMKCSSSTISTAALLAITLSSSSTTKTMAQPFSNDDANLTCPPSHNGWSPSSDCKSYFWCSGGALSSIPYDCTEGLLFDMTTVTCLPEGEVDCSGGADVAEGGDGAVDGTNHNNEGAPPSSSNNSNKPPPSPRPSSLGLPIYYVDFPSQSCLSSLTHTPSSWVTSEHMYSTKINCCEEMMDWIPLERCLGVSDVAMWSEDNFVWEPTRSPSGSPTISPSARPSVSPSEYQLEEADWCVFMLISPSYEPTGRPTKSPSLQPSQAPNNTPTTSPSFQPTGNPTVFKSLAPTTSPSIDRIAMMHEQLTFASAVQDGYLVELIGWANDGLGESGGETFSAETLSMYHEKLVTDEPTASPVDPIVVKDASVSELMLPVVADATISKQRPSVNFGSHQALAVDGGNPSALQGDSNGERFDSLLKFDVSLVDHSRPVESATLRLYIVEGCKSGGTFQTTTDSTWESSTVTWDSAPSSDGNFIGRLPTITAEQWYDVDVTSALSWHDALSGNASYMSIRIESDENSRCLYSSMESGDAMSPRLMVQYMEQTMFASPQVEEVVVEEAPGLISPLESIIPPVQGDFILLRATDDVTIVATNPTRNFGTEDNLLLAFDTNTRGIFDILIRFDLREMFNSPPRSAVLSLFAEVDCDSAGAFASTSGAGEWSEDTVTWANAPIFSPHANDGSGGKQIGTFGAVQANAWYGFNVIAAVMDAVKNKKEAVTFRLSSGNLSSCQFSSRNGGRGPKLMVAF</sequence>
<reference evidence="6 7" key="2">
    <citation type="journal article" date="2008" name="Nature">
        <title>The Phaeodactylum genome reveals the evolutionary history of diatom genomes.</title>
        <authorList>
            <person name="Bowler C."/>
            <person name="Allen A.E."/>
            <person name="Badger J.H."/>
            <person name="Grimwood J."/>
            <person name="Jabbari K."/>
            <person name="Kuo A."/>
            <person name="Maheswari U."/>
            <person name="Martens C."/>
            <person name="Maumus F."/>
            <person name="Otillar R.P."/>
            <person name="Rayko E."/>
            <person name="Salamov A."/>
            <person name="Vandepoele K."/>
            <person name="Beszteri B."/>
            <person name="Gruber A."/>
            <person name="Heijde M."/>
            <person name="Katinka M."/>
            <person name="Mock T."/>
            <person name="Valentin K."/>
            <person name="Verret F."/>
            <person name="Berges J.A."/>
            <person name="Brownlee C."/>
            <person name="Cadoret J.P."/>
            <person name="Chiovitti A."/>
            <person name="Choi C.J."/>
            <person name="Coesel S."/>
            <person name="De Martino A."/>
            <person name="Detter J.C."/>
            <person name="Durkin C."/>
            <person name="Falciatore A."/>
            <person name="Fournet J."/>
            <person name="Haruta M."/>
            <person name="Huysman M.J."/>
            <person name="Jenkins B.D."/>
            <person name="Jiroutova K."/>
            <person name="Jorgensen R.E."/>
            <person name="Joubert Y."/>
            <person name="Kaplan A."/>
            <person name="Kroger N."/>
            <person name="Kroth P.G."/>
            <person name="La Roche J."/>
            <person name="Lindquist E."/>
            <person name="Lommer M."/>
            <person name="Martin-Jezequel V."/>
            <person name="Lopez P.J."/>
            <person name="Lucas S."/>
            <person name="Mangogna M."/>
            <person name="McGinnis K."/>
            <person name="Medlin L.K."/>
            <person name="Montsant A."/>
            <person name="Oudot-Le Secq M.P."/>
            <person name="Napoli C."/>
            <person name="Obornik M."/>
            <person name="Parker M.S."/>
            <person name="Petit J.L."/>
            <person name="Porcel B.M."/>
            <person name="Poulsen N."/>
            <person name="Robison M."/>
            <person name="Rychlewski L."/>
            <person name="Rynearson T.A."/>
            <person name="Schmutz J."/>
            <person name="Shapiro H."/>
            <person name="Siaut M."/>
            <person name="Stanley M."/>
            <person name="Sussman M.R."/>
            <person name="Taylor A.R."/>
            <person name="Vardi A."/>
            <person name="von Dassow P."/>
            <person name="Vyverman W."/>
            <person name="Willis A."/>
            <person name="Wyrwicz L.S."/>
            <person name="Rokhsar D.S."/>
            <person name="Weissenbach J."/>
            <person name="Armbrust E.V."/>
            <person name="Green B.R."/>
            <person name="Van de Peer Y."/>
            <person name="Grigoriev I.V."/>
        </authorList>
    </citation>
    <scope>NUCLEOTIDE SEQUENCE [LARGE SCALE GENOMIC DNA]</scope>
    <source>
        <strain evidence="6 7">CCMP1335</strain>
    </source>
</reference>
<dbReference type="PaxDb" id="35128-Thaps22708"/>
<evidence type="ECO:0000313" key="6">
    <source>
        <dbReference type="EMBL" id="EED92430.1"/>
    </source>
</evidence>
<dbReference type="GO" id="GO:0005576">
    <property type="term" value="C:extracellular region"/>
    <property type="evidence" value="ECO:0007669"/>
    <property type="project" value="UniProtKB-SubCell"/>
</dbReference>
<feature type="region of interest" description="Disordered" evidence="4">
    <location>
        <begin position="143"/>
        <end position="181"/>
    </location>
</feature>
<dbReference type="SUPFAM" id="SSF57625">
    <property type="entry name" value="Invertebrate chitin-binding proteins"/>
    <property type="match status" value="1"/>
</dbReference>
<dbReference type="Pfam" id="PF01607">
    <property type="entry name" value="CBM_14"/>
    <property type="match status" value="1"/>
</dbReference>
<feature type="domain" description="Chitin-binding type-2" evidence="5">
    <location>
        <begin position="85"/>
        <end position="142"/>
    </location>
</feature>
<dbReference type="InterPro" id="IPR055372">
    <property type="entry name" value="CBM96"/>
</dbReference>
<dbReference type="Gene3D" id="2.170.140.10">
    <property type="entry name" value="Chitin binding domain"/>
    <property type="match status" value="1"/>
</dbReference>
<dbReference type="GO" id="GO:0008061">
    <property type="term" value="F:chitin binding"/>
    <property type="evidence" value="ECO:0007669"/>
    <property type="project" value="InterPro"/>
</dbReference>
<reference evidence="6 7" key="1">
    <citation type="journal article" date="2004" name="Science">
        <title>The genome of the diatom Thalassiosira pseudonana: ecology, evolution, and metabolism.</title>
        <authorList>
            <person name="Armbrust E.V."/>
            <person name="Berges J.A."/>
            <person name="Bowler C."/>
            <person name="Green B.R."/>
            <person name="Martinez D."/>
            <person name="Putnam N.H."/>
            <person name="Zhou S."/>
            <person name="Allen A.E."/>
            <person name="Apt K.E."/>
            <person name="Bechner M."/>
            <person name="Brzezinski M.A."/>
            <person name="Chaal B.K."/>
            <person name="Chiovitti A."/>
            <person name="Davis A.K."/>
            <person name="Demarest M.S."/>
            <person name="Detter J.C."/>
            <person name="Glavina T."/>
            <person name="Goodstein D."/>
            <person name="Hadi M.Z."/>
            <person name="Hellsten U."/>
            <person name="Hildebrand M."/>
            <person name="Jenkins B.D."/>
            <person name="Jurka J."/>
            <person name="Kapitonov V.V."/>
            <person name="Kroger N."/>
            <person name="Lau W.W."/>
            <person name="Lane T.W."/>
            <person name="Larimer F.W."/>
            <person name="Lippmeier J.C."/>
            <person name="Lucas S."/>
            <person name="Medina M."/>
            <person name="Montsant A."/>
            <person name="Obornik M."/>
            <person name="Parker M.S."/>
            <person name="Palenik B."/>
            <person name="Pazour G.J."/>
            <person name="Richardson P.M."/>
            <person name="Rynearson T.A."/>
            <person name="Saito M.A."/>
            <person name="Schwartz D.C."/>
            <person name="Thamatrakoln K."/>
            <person name="Valentin K."/>
            <person name="Vardi A."/>
            <person name="Wilkerson F.P."/>
            <person name="Rokhsar D.S."/>
        </authorList>
    </citation>
    <scope>NUCLEOTIDE SEQUENCE [LARGE SCALE GENOMIC DNA]</scope>
    <source>
        <strain evidence="6 7">CCMP1335</strain>
    </source>
</reference>
<evidence type="ECO:0000256" key="3">
    <source>
        <dbReference type="ARBA" id="ARBA00022729"/>
    </source>
</evidence>
<feature type="compositionally biased region" description="Polar residues" evidence="4">
    <location>
        <begin position="32"/>
        <end position="44"/>
    </location>
</feature>
<feature type="region of interest" description="Disordered" evidence="4">
    <location>
        <begin position="295"/>
        <end position="328"/>
    </location>
</feature>
<evidence type="ECO:0000256" key="2">
    <source>
        <dbReference type="ARBA" id="ARBA00022525"/>
    </source>
</evidence>
<name>B8C2R1_THAPS</name>
<dbReference type="InParanoid" id="B8C2R1"/>
<dbReference type="KEGG" id="tps:THAPSDRAFT_22708"/>
<dbReference type="PROSITE" id="PS50940">
    <property type="entry name" value="CHIT_BIND_II"/>
    <property type="match status" value="1"/>
</dbReference>
<keyword evidence="2" id="KW-0964">Secreted</keyword>
<evidence type="ECO:0000259" key="5">
    <source>
        <dbReference type="PROSITE" id="PS50940"/>
    </source>
</evidence>
<feature type="compositionally biased region" description="Low complexity" evidence="4">
    <location>
        <begin position="1"/>
        <end position="13"/>
    </location>
</feature>
<dbReference type="InterPro" id="IPR002557">
    <property type="entry name" value="Chitin-bd_dom"/>
</dbReference>
<dbReference type="SMART" id="SM00494">
    <property type="entry name" value="ChtBD2"/>
    <property type="match status" value="1"/>
</dbReference>
<evidence type="ECO:0000313" key="7">
    <source>
        <dbReference type="Proteomes" id="UP000001449"/>
    </source>
</evidence>
<feature type="region of interest" description="Disordered" evidence="4">
    <location>
        <begin position="1"/>
        <end position="44"/>
    </location>
</feature>
<accession>B8C2R1</accession>
<organism evidence="6 7">
    <name type="scientific">Thalassiosira pseudonana</name>
    <name type="common">Marine diatom</name>
    <name type="synonym">Cyclotella nana</name>
    <dbReference type="NCBI Taxonomy" id="35128"/>
    <lineage>
        <taxon>Eukaryota</taxon>
        <taxon>Sar</taxon>
        <taxon>Stramenopiles</taxon>
        <taxon>Ochrophyta</taxon>
        <taxon>Bacillariophyta</taxon>
        <taxon>Coscinodiscophyceae</taxon>
        <taxon>Thalassiosirophycidae</taxon>
        <taxon>Thalassiosirales</taxon>
        <taxon>Thalassiosiraceae</taxon>
        <taxon>Thalassiosira</taxon>
    </lineage>
</organism>
<keyword evidence="7" id="KW-1185">Reference proteome</keyword>
<gene>
    <name evidence="6" type="ORF">THAPSDRAFT_22708</name>
</gene>
<feature type="compositionally biased region" description="Polar residues" evidence="4">
    <location>
        <begin position="299"/>
        <end position="328"/>
    </location>
</feature>
<evidence type="ECO:0000256" key="1">
    <source>
        <dbReference type="ARBA" id="ARBA00004613"/>
    </source>
</evidence>
<comment type="subcellular location">
    <subcellularLocation>
        <location evidence="1">Secreted</location>
    </subcellularLocation>
</comment>
<dbReference type="InterPro" id="IPR036508">
    <property type="entry name" value="Chitin-bd_dom_sf"/>
</dbReference>
<dbReference type="NCBIfam" id="NF033679">
    <property type="entry name" value="DNRLRE_dom"/>
    <property type="match status" value="2"/>
</dbReference>
<evidence type="ECO:0000256" key="4">
    <source>
        <dbReference type="SAM" id="MobiDB-lite"/>
    </source>
</evidence>
<dbReference type="EMBL" id="CM000642">
    <property type="protein sequence ID" value="EED92430.1"/>
    <property type="molecule type" value="Genomic_DNA"/>
</dbReference>
<feature type="region of interest" description="Disordered" evidence="4">
    <location>
        <begin position="253"/>
        <end position="272"/>
    </location>
</feature>
<dbReference type="AlphaFoldDB" id="B8C2R1"/>
<protein>
    <recommendedName>
        <fullName evidence="5">Chitin-binding type-2 domain-containing protein</fullName>
    </recommendedName>
</protein>
<feature type="compositionally biased region" description="Polar residues" evidence="4">
    <location>
        <begin position="255"/>
        <end position="272"/>
    </location>
</feature>
<dbReference type="HOGENOM" id="CLU_359242_0_0_1"/>